<accession>A0AA38IWP4</accession>
<evidence type="ECO:0000313" key="2">
    <source>
        <dbReference type="EMBL" id="KAJ3661602.1"/>
    </source>
</evidence>
<dbReference type="AlphaFoldDB" id="A0AA38IWP4"/>
<keyword evidence="1" id="KW-0175">Coiled coil</keyword>
<protein>
    <recommendedName>
        <fullName evidence="4">Reverse transcriptase domain-containing protein</fullName>
    </recommendedName>
</protein>
<gene>
    <name evidence="2" type="ORF">Zmor_005992</name>
</gene>
<proteinExistence type="predicted"/>
<feature type="coiled-coil region" evidence="1">
    <location>
        <begin position="43"/>
        <end position="80"/>
    </location>
</feature>
<evidence type="ECO:0000313" key="3">
    <source>
        <dbReference type="Proteomes" id="UP001168821"/>
    </source>
</evidence>
<keyword evidence="3" id="KW-1185">Reference proteome</keyword>
<organism evidence="2 3">
    <name type="scientific">Zophobas morio</name>
    <dbReference type="NCBI Taxonomy" id="2755281"/>
    <lineage>
        <taxon>Eukaryota</taxon>
        <taxon>Metazoa</taxon>
        <taxon>Ecdysozoa</taxon>
        <taxon>Arthropoda</taxon>
        <taxon>Hexapoda</taxon>
        <taxon>Insecta</taxon>
        <taxon>Pterygota</taxon>
        <taxon>Neoptera</taxon>
        <taxon>Endopterygota</taxon>
        <taxon>Coleoptera</taxon>
        <taxon>Polyphaga</taxon>
        <taxon>Cucujiformia</taxon>
        <taxon>Tenebrionidae</taxon>
        <taxon>Zophobas</taxon>
    </lineage>
</organism>
<name>A0AA38IWP4_9CUCU</name>
<comment type="caution">
    <text evidence="2">The sequence shown here is derived from an EMBL/GenBank/DDBJ whole genome shotgun (WGS) entry which is preliminary data.</text>
</comment>
<dbReference type="EMBL" id="JALNTZ010000002">
    <property type="protein sequence ID" value="KAJ3661602.1"/>
    <property type="molecule type" value="Genomic_DNA"/>
</dbReference>
<dbReference type="PANTHER" id="PTHR19446">
    <property type="entry name" value="REVERSE TRANSCRIPTASES"/>
    <property type="match status" value="1"/>
</dbReference>
<sequence>MNIINKAYIHSSNIVKHPTKRWRSYWWNREIEEKRNQCTIIRRQLLRNNKRKLNTTEENLEHLSVRHSELKKELKILIKKSKKELWLRLCDQVNKDVWGDGYRIVTKHLNIATERHGLSKEMTTKIIKELFPDLRLERVGRKEEHLPVVAPPFTTEELLTASQKLKPGKAPGPDGLTPEVVMMAVASVPQLLLNLMNSLLEHQTFPDAWKKSEVVLIRKRGKPAGCSSSYRPICLLDTTSKLMEHLILARLAREMDEKGVLSKNQYGFRAKRSTMDAASKILDLGANSKLVAQVTGAAQLYNANLGIKAWLLGVTE</sequence>
<evidence type="ECO:0000256" key="1">
    <source>
        <dbReference type="SAM" id="Coils"/>
    </source>
</evidence>
<reference evidence="2" key="1">
    <citation type="journal article" date="2023" name="G3 (Bethesda)">
        <title>Whole genome assemblies of Zophobas morio and Tenebrio molitor.</title>
        <authorList>
            <person name="Kaur S."/>
            <person name="Stinson S.A."/>
            <person name="diCenzo G.C."/>
        </authorList>
    </citation>
    <scope>NUCLEOTIDE SEQUENCE</scope>
    <source>
        <strain evidence="2">QUZm001</strain>
    </source>
</reference>
<dbReference type="Proteomes" id="UP001168821">
    <property type="component" value="Unassembled WGS sequence"/>
</dbReference>
<evidence type="ECO:0008006" key="4">
    <source>
        <dbReference type="Google" id="ProtNLM"/>
    </source>
</evidence>